<evidence type="ECO:0000313" key="1">
    <source>
        <dbReference type="EMBL" id="MBA8889990.1"/>
    </source>
</evidence>
<comment type="caution">
    <text evidence="1">The sequence shown here is derived from an EMBL/GenBank/DDBJ whole genome shotgun (WGS) entry which is preliminary data.</text>
</comment>
<gene>
    <name evidence="1" type="ORF">FHW12_004237</name>
</gene>
<evidence type="ECO:0000313" key="2">
    <source>
        <dbReference type="Proteomes" id="UP000550401"/>
    </source>
</evidence>
<protein>
    <submittedName>
        <fullName evidence="1">Uncharacterized protein</fullName>
    </submittedName>
</protein>
<dbReference type="RefSeq" id="WP_182533019.1">
    <property type="nucleotide sequence ID" value="NZ_JACGXL010000009.1"/>
</dbReference>
<name>A0A839FA71_9GAMM</name>
<sequence length="84" mass="8736">MGMEGIGLLFEEHVAPSSTARITLDVNSSRAQGVLLHACGALRVGGAQDVYRPRVGASGLASLEAFEVARRLPGGMRCVRSVVG</sequence>
<organism evidence="1 2">
    <name type="scientific">Dokdonella fugitiva</name>
    <dbReference type="NCBI Taxonomy" id="328517"/>
    <lineage>
        <taxon>Bacteria</taxon>
        <taxon>Pseudomonadati</taxon>
        <taxon>Pseudomonadota</taxon>
        <taxon>Gammaproteobacteria</taxon>
        <taxon>Lysobacterales</taxon>
        <taxon>Rhodanobacteraceae</taxon>
        <taxon>Dokdonella</taxon>
    </lineage>
</organism>
<keyword evidence="2" id="KW-1185">Reference proteome</keyword>
<proteinExistence type="predicted"/>
<dbReference type="Proteomes" id="UP000550401">
    <property type="component" value="Unassembled WGS sequence"/>
</dbReference>
<reference evidence="1 2" key="1">
    <citation type="submission" date="2020-07" db="EMBL/GenBank/DDBJ databases">
        <title>Genomic Encyclopedia of Type Strains, Phase IV (KMG-V): Genome sequencing to study the core and pangenomes of soil and plant-associated prokaryotes.</title>
        <authorList>
            <person name="Whitman W."/>
        </authorList>
    </citation>
    <scope>NUCLEOTIDE SEQUENCE [LARGE SCALE GENOMIC DNA]</scope>
    <source>
        <strain evidence="1 2">RH2WT43</strain>
    </source>
</reference>
<dbReference type="EMBL" id="JACGXL010000009">
    <property type="protein sequence ID" value="MBA8889990.1"/>
    <property type="molecule type" value="Genomic_DNA"/>
</dbReference>
<accession>A0A839FA71</accession>
<dbReference type="AlphaFoldDB" id="A0A839FA71"/>